<dbReference type="InterPro" id="IPR016047">
    <property type="entry name" value="M23ase_b-sheet_dom"/>
</dbReference>
<dbReference type="Gene3D" id="2.70.70.10">
    <property type="entry name" value="Glucose Permease (Domain IIA)"/>
    <property type="match status" value="1"/>
</dbReference>
<feature type="domain" description="M23ase beta-sheet core" evidence="1">
    <location>
        <begin position="55"/>
        <end position="142"/>
    </location>
</feature>
<comment type="caution">
    <text evidence="2">The sequence shown here is derived from an EMBL/GenBank/DDBJ whole genome shotgun (WGS) entry which is preliminary data.</text>
</comment>
<gene>
    <name evidence="2" type="ORF">JI741_15275</name>
</gene>
<sequence length="178" mass="19730">MKSIPKKKLFLTLCLLAIIVGFLLPQPFTSPVVGASRSSYHAKSFWYYPWGKSGTHKGVDIFAREGTAVNSSTGGLVVFAGEIGRGGNVVLVLGPKWRLHYYAHLRDFDTHFLDWTVAGEHIGNVGTTGNAKGKPAHLHYAIITLVPYPWQIDGAKQGWKKMFYVNPIVLLNNLYSSR</sequence>
<organism evidence="2 3">
    <name type="scientific">Chryseolinea lacunae</name>
    <dbReference type="NCBI Taxonomy" id="2801331"/>
    <lineage>
        <taxon>Bacteria</taxon>
        <taxon>Pseudomonadati</taxon>
        <taxon>Bacteroidota</taxon>
        <taxon>Cytophagia</taxon>
        <taxon>Cytophagales</taxon>
        <taxon>Fulvivirgaceae</taxon>
        <taxon>Chryseolinea</taxon>
    </lineage>
</organism>
<keyword evidence="3" id="KW-1185">Reference proteome</keyword>
<reference evidence="2 3" key="1">
    <citation type="submission" date="2021-01" db="EMBL/GenBank/DDBJ databases">
        <title>Chryseolinea sp. Jin1 Genome sequencing and assembly.</title>
        <authorList>
            <person name="Kim I."/>
        </authorList>
    </citation>
    <scope>NUCLEOTIDE SEQUENCE [LARGE SCALE GENOMIC DNA]</scope>
    <source>
        <strain evidence="2 3">Jin1</strain>
    </source>
</reference>
<dbReference type="Proteomes" id="UP000613030">
    <property type="component" value="Unassembled WGS sequence"/>
</dbReference>
<dbReference type="InterPro" id="IPR011055">
    <property type="entry name" value="Dup_hybrid_motif"/>
</dbReference>
<dbReference type="EMBL" id="JAERRB010000004">
    <property type="protein sequence ID" value="MBL0742589.1"/>
    <property type="molecule type" value="Genomic_DNA"/>
</dbReference>
<dbReference type="Pfam" id="PF01551">
    <property type="entry name" value="Peptidase_M23"/>
    <property type="match status" value="1"/>
</dbReference>
<accession>A0ABS1KT01</accession>
<proteinExistence type="predicted"/>
<name>A0ABS1KT01_9BACT</name>
<evidence type="ECO:0000313" key="3">
    <source>
        <dbReference type="Proteomes" id="UP000613030"/>
    </source>
</evidence>
<dbReference type="PANTHER" id="PTHR21666:SF268">
    <property type="entry name" value="PEPTIDASE M23 DOMAIN-CONTAINING PROTEIN"/>
    <property type="match status" value="1"/>
</dbReference>
<dbReference type="CDD" id="cd12797">
    <property type="entry name" value="M23_peptidase"/>
    <property type="match status" value="1"/>
</dbReference>
<dbReference type="PANTHER" id="PTHR21666">
    <property type="entry name" value="PEPTIDASE-RELATED"/>
    <property type="match status" value="1"/>
</dbReference>
<dbReference type="InterPro" id="IPR050570">
    <property type="entry name" value="Cell_wall_metabolism_enzyme"/>
</dbReference>
<evidence type="ECO:0000313" key="2">
    <source>
        <dbReference type="EMBL" id="MBL0742589.1"/>
    </source>
</evidence>
<evidence type="ECO:0000259" key="1">
    <source>
        <dbReference type="Pfam" id="PF01551"/>
    </source>
</evidence>
<dbReference type="RefSeq" id="WP_202010970.1">
    <property type="nucleotide sequence ID" value="NZ_JAERRB010000004.1"/>
</dbReference>
<dbReference type="SUPFAM" id="SSF51261">
    <property type="entry name" value="Duplicated hybrid motif"/>
    <property type="match status" value="1"/>
</dbReference>
<protein>
    <submittedName>
        <fullName evidence="2">M23 family metallopeptidase</fullName>
    </submittedName>
</protein>